<dbReference type="Gramene" id="Pp3c18_10890V3.2">
    <property type="protein sequence ID" value="Pp3c18_10890V3.2"/>
    <property type="gene ID" value="Pp3c18_10890"/>
</dbReference>
<dbReference type="Proteomes" id="UP000006727">
    <property type="component" value="Chromosome 18"/>
</dbReference>
<dbReference type="Pfam" id="PF00857">
    <property type="entry name" value="Isochorismatase"/>
    <property type="match status" value="1"/>
</dbReference>
<dbReference type="EnsemblPlants" id="Pp3c18_10890V3.2">
    <property type="protein sequence ID" value="Pp3c18_10890V3.2"/>
    <property type="gene ID" value="Pp3c18_10890"/>
</dbReference>
<sequence length="248" mass="27341">MEVIADPFMSYLQVELPLGLEALELPCQEKRVGLVIVDEENGFCTVGAGNLAPKESSKAITHMVNQTDHLAKQFSARSWPILATLDTHEIDKPEHPFPPHCIVGTGEENLVPELAWLENDPNATLMRKDCINPFVGAIRDDGSNLFIDWIRDNKIQQILVVGICTDICVLDLVVTALSARNHGILKPLEDVFVYSEGCATYDLPNDVAKTIPKALPHPQGLTHYMGLYFAKSRGGHVVNKVTFSESAQ</sequence>
<dbReference type="EnsemblPlants" id="Pp3c18_10890V3.3">
    <property type="protein sequence ID" value="Pp3c18_10890V3.3"/>
    <property type="gene ID" value="Pp3c18_10890"/>
</dbReference>
<reference evidence="4" key="3">
    <citation type="submission" date="2020-12" db="UniProtKB">
        <authorList>
            <consortium name="EnsemblPlants"/>
        </authorList>
    </citation>
    <scope>IDENTIFICATION</scope>
</reference>
<accession>A0A2K1J0N2</accession>
<reference evidence="3 5" key="2">
    <citation type="journal article" date="2018" name="Plant J.">
        <title>The Physcomitrella patens chromosome-scale assembly reveals moss genome structure and evolution.</title>
        <authorList>
            <person name="Lang D."/>
            <person name="Ullrich K.K."/>
            <person name="Murat F."/>
            <person name="Fuchs J."/>
            <person name="Jenkins J."/>
            <person name="Haas F.B."/>
            <person name="Piednoel M."/>
            <person name="Gundlach H."/>
            <person name="Van Bel M."/>
            <person name="Meyberg R."/>
            <person name="Vives C."/>
            <person name="Morata J."/>
            <person name="Symeonidi A."/>
            <person name="Hiss M."/>
            <person name="Muchero W."/>
            <person name="Kamisugi Y."/>
            <person name="Saleh O."/>
            <person name="Blanc G."/>
            <person name="Decker E.L."/>
            <person name="van Gessel N."/>
            <person name="Grimwood J."/>
            <person name="Hayes R.D."/>
            <person name="Graham S.W."/>
            <person name="Gunter L.E."/>
            <person name="McDaniel S.F."/>
            <person name="Hoernstein S.N.W."/>
            <person name="Larsson A."/>
            <person name="Li F.W."/>
            <person name="Perroud P.F."/>
            <person name="Phillips J."/>
            <person name="Ranjan P."/>
            <person name="Rokshar D.S."/>
            <person name="Rothfels C.J."/>
            <person name="Schneider L."/>
            <person name="Shu S."/>
            <person name="Stevenson D.W."/>
            <person name="Thummler F."/>
            <person name="Tillich M."/>
            <person name="Villarreal Aguilar J.C."/>
            <person name="Widiez T."/>
            <person name="Wong G.K."/>
            <person name="Wymore A."/>
            <person name="Zhang Y."/>
            <person name="Zimmer A.D."/>
            <person name="Quatrano R.S."/>
            <person name="Mayer K.F.X."/>
            <person name="Goodstein D."/>
            <person name="Casacuberta J.M."/>
            <person name="Vandepoele K."/>
            <person name="Reski R."/>
            <person name="Cuming A.C."/>
            <person name="Tuskan G.A."/>
            <person name="Maumus F."/>
            <person name="Salse J."/>
            <person name="Schmutz J."/>
            <person name="Rensing S.A."/>
        </authorList>
    </citation>
    <scope>NUCLEOTIDE SEQUENCE [LARGE SCALE GENOMIC DNA]</scope>
    <source>
        <strain evidence="4 5">cv. Gransden 2004</strain>
    </source>
</reference>
<name>A0A2K1J0N2_PHYPA</name>
<dbReference type="OrthoDB" id="2013482at2759"/>
<dbReference type="PANTHER" id="PTHR47297:SF2">
    <property type="entry name" value="OS02G0606800 PROTEIN"/>
    <property type="match status" value="1"/>
</dbReference>
<dbReference type="PaxDb" id="3218-PP1S19_293V6.2"/>
<dbReference type="RefSeq" id="XP_024403100.1">
    <property type="nucleotide sequence ID" value="XM_024547332.2"/>
</dbReference>
<dbReference type="OMA" id="FCERNWP"/>
<dbReference type="Gramene" id="Pp3c18_10890V3.3">
    <property type="protein sequence ID" value="Pp3c18_10890V3.3"/>
    <property type="gene ID" value="Pp3c18_10890"/>
</dbReference>
<dbReference type="InterPro" id="IPR044717">
    <property type="entry name" value="NIC1"/>
</dbReference>
<dbReference type="AlphaFoldDB" id="A0A2K1J0N2"/>
<dbReference type="RefSeq" id="XP_024403099.1">
    <property type="nucleotide sequence ID" value="XM_024547331.2"/>
</dbReference>
<organism evidence="3">
    <name type="scientific">Physcomitrium patens</name>
    <name type="common">Spreading-leaved earth moss</name>
    <name type="synonym">Physcomitrella patens</name>
    <dbReference type="NCBI Taxonomy" id="3218"/>
    <lineage>
        <taxon>Eukaryota</taxon>
        <taxon>Viridiplantae</taxon>
        <taxon>Streptophyta</taxon>
        <taxon>Embryophyta</taxon>
        <taxon>Bryophyta</taxon>
        <taxon>Bryophytina</taxon>
        <taxon>Bryopsida</taxon>
        <taxon>Funariidae</taxon>
        <taxon>Funariales</taxon>
        <taxon>Funariaceae</taxon>
        <taxon>Physcomitrium</taxon>
    </lineage>
</organism>
<dbReference type="CDD" id="cd00431">
    <property type="entry name" value="cysteine_hydrolases"/>
    <property type="match status" value="1"/>
</dbReference>
<dbReference type="Gramene" id="Pp3c18_10890V3.1">
    <property type="protein sequence ID" value="Pp3c18_10890V3.1"/>
    <property type="gene ID" value="Pp3c18_10890"/>
</dbReference>
<reference evidence="3 5" key="1">
    <citation type="journal article" date="2008" name="Science">
        <title>The Physcomitrella genome reveals evolutionary insights into the conquest of land by plants.</title>
        <authorList>
            <person name="Rensing S."/>
            <person name="Lang D."/>
            <person name="Zimmer A."/>
            <person name="Terry A."/>
            <person name="Salamov A."/>
            <person name="Shapiro H."/>
            <person name="Nishiyama T."/>
            <person name="Perroud P.-F."/>
            <person name="Lindquist E."/>
            <person name="Kamisugi Y."/>
            <person name="Tanahashi T."/>
            <person name="Sakakibara K."/>
            <person name="Fujita T."/>
            <person name="Oishi K."/>
            <person name="Shin-I T."/>
            <person name="Kuroki Y."/>
            <person name="Toyoda A."/>
            <person name="Suzuki Y."/>
            <person name="Hashimoto A."/>
            <person name="Yamaguchi K."/>
            <person name="Sugano A."/>
            <person name="Kohara Y."/>
            <person name="Fujiyama A."/>
            <person name="Anterola A."/>
            <person name="Aoki S."/>
            <person name="Ashton N."/>
            <person name="Barbazuk W.B."/>
            <person name="Barker E."/>
            <person name="Bennetzen J."/>
            <person name="Bezanilla M."/>
            <person name="Blankenship R."/>
            <person name="Cho S.H."/>
            <person name="Dutcher S."/>
            <person name="Estelle M."/>
            <person name="Fawcett J.A."/>
            <person name="Gundlach H."/>
            <person name="Hanada K."/>
            <person name="Heyl A."/>
            <person name="Hicks K.A."/>
            <person name="Hugh J."/>
            <person name="Lohr M."/>
            <person name="Mayer K."/>
            <person name="Melkozernov A."/>
            <person name="Murata T."/>
            <person name="Nelson D."/>
            <person name="Pils B."/>
            <person name="Prigge M."/>
            <person name="Reiss B."/>
            <person name="Renner T."/>
            <person name="Rombauts S."/>
            <person name="Rushton P."/>
            <person name="Sanderfoot A."/>
            <person name="Schween G."/>
            <person name="Shiu S.-H."/>
            <person name="Stueber K."/>
            <person name="Theodoulou F.L."/>
            <person name="Tu H."/>
            <person name="Van de Peer Y."/>
            <person name="Verrier P.J."/>
            <person name="Waters E."/>
            <person name="Wood A."/>
            <person name="Yang L."/>
            <person name="Cove D."/>
            <person name="Cuming A."/>
            <person name="Hasebe M."/>
            <person name="Lucas S."/>
            <person name="Mishler D.B."/>
            <person name="Reski R."/>
            <person name="Grigoriev I."/>
            <person name="Quatrano R.S."/>
            <person name="Boore J.L."/>
        </authorList>
    </citation>
    <scope>NUCLEOTIDE SEQUENCE [LARGE SCALE GENOMIC DNA]</scope>
    <source>
        <strain evidence="4 5">cv. Gransden 2004</strain>
    </source>
</reference>
<evidence type="ECO:0000256" key="1">
    <source>
        <dbReference type="ARBA" id="ARBA00006336"/>
    </source>
</evidence>
<dbReference type="EnsemblPlants" id="Pp3c18_10890V3.4">
    <property type="protein sequence ID" value="Pp3c18_10890V3.4"/>
    <property type="gene ID" value="Pp3c18_10890"/>
</dbReference>
<dbReference type="PANTHER" id="PTHR47297">
    <property type="match status" value="1"/>
</dbReference>
<feature type="domain" description="Isochorismatase-like" evidence="2">
    <location>
        <begin position="34"/>
        <end position="203"/>
    </location>
</feature>
<evidence type="ECO:0000313" key="5">
    <source>
        <dbReference type="Proteomes" id="UP000006727"/>
    </source>
</evidence>
<dbReference type="Gene3D" id="3.40.50.850">
    <property type="entry name" value="Isochorismatase-like"/>
    <property type="match status" value="1"/>
</dbReference>
<dbReference type="GeneID" id="112295564"/>
<dbReference type="EMBL" id="ABEU02000018">
    <property type="protein sequence ID" value="PNR35077.1"/>
    <property type="molecule type" value="Genomic_DNA"/>
</dbReference>
<protein>
    <recommendedName>
        <fullName evidence="2">Isochorismatase-like domain-containing protein</fullName>
    </recommendedName>
</protein>
<dbReference type="GO" id="GO:0019365">
    <property type="term" value="P:pyridine nucleotide salvage"/>
    <property type="evidence" value="ECO:0007669"/>
    <property type="project" value="EnsemblPlants"/>
</dbReference>
<evidence type="ECO:0000313" key="3">
    <source>
        <dbReference type="EMBL" id="PNR35077.1"/>
    </source>
</evidence>
<dbReference type="STRING" id="3218.A0A2K1J0N2"/>
<dbReference type="Gramene" id="Pp3c18_10890V3.4">
    <property type="protein sequence ID" value="Pp3c18_10890V3.4"/>
    <property type="gene ID" value="Pp3c18_10890"/>
</dbReference>
<evidence type="ECO:0000259" key="2">
    <source>
        <dbReference type="Pfam" id="PF00857"/>
    </source>
</evidence>
<dbReference type="EnsemblPlants" id="Pp3c18_10890V3.1">
    <property type="protein sequence ID" value="Pp3c18_10890V3.1"/>
    <property type="gene ID" value="Pp3c18_10890"/>
</dbReference>
<keyword evidence="5" id="KW-1185">Reference proteome</keyword>
<dbReference type="InterPro" id="IPR000868">
    <property type="entry name" value="Isochorismatase-like_dom"/>
</dbReference>
<dbReference type="GO" id="GO:0008936">
    <property type="term" value="F:nicotinamidase activity"/>
    <property type="evidence" value="ECO:0007669"/>
    <property type="project" value="EnsemblPlants"/>
</dbReference>
<dbReference type="GO" id="GO:0009737">
    <property type="term" value="P:response to abscisic acid"/>
    <property type="evidence" value="ECO:0007669"/>
    <property type="project" value="EnsemblPlants"/>
</dbReference>
<proteinExistence type="inferred from homology"/>
<evidence type="ECO:0000313" key="4">
    <source>
        <dbReference type="EnsemblPlants" id="Pp3c18_10890V3.1"/>
    </source>
</evidence>
<comment type="similarity">
    <text evidence="1">Belongs to the isochorismatase family.</text>
</comment>
<gene>
    <name evidence="4" type="primary">LOC112295564</name>
    <name evidence="3" type="ORF">PHYPA_022976</name>
</gene>
<dbReference type="RefSeq" id="XP_024403098.1">
    <property type="nucleotide sequence ID" value="XM_024547330.2"/>
</dbReference>
<dbReference type="InterPro" id="IPR036380">
    <property type="entry name" value="Isochorismatase-like_sf"/>
</dbReference>
<dbReference type="RefSeq" id="XP_024403097.1">
    <property type="nucleotide sequence ID" value="XM_024547329.2"/>
</dbReference>
<dbReference type="SUPFAM" id="SSF52499">
    <property type="entry name" value="Isochorismatase-like hydrolases"/>
    <property type="match status" value="1"/>
</dbReference>